<sequence length="113" mass="12830">MMRSKIAFSIAALTAAGLLSIYYLTVNDLYRCDDAIRIRDDRDAITATRTFIELRHAENKLEFREIVQSSDFSSDRNDDRVGWTVSRAPAGLFVNAEVMMVQFSGRDGVLYRA</sequence>
<dbReference type="EMBL" id="VJMF01000043">
    <property type="protein sequence ID" value="TRL33049.1"/>
    <property type="molecule type" value="Genomic_DNA"/>
</dbReference>
<evidence type="ECO:0000313" key="1">
    <source>
        <dbReference type="EMBL" id="TRL33049.1"/>
    </source>
</evidence>
<comment type="caution">
    <text evidence="1">The sequence shown here is derived from an EMBL/GenBank/DDBJ whole genome shotgun (WGS) entry which is preliminary data.</text>
</comment>
<evidence type="ECO:0000313" key="2">
    <source>
        <dbReference type="Proteomes" id="UP000316781"/>
    </source>
</evidence>
<reference evidence="1 2" key="1">
    <citation type="submission" date="2019-07" db="EMBL/GenBank/DDBJ databases">
        <title>Ln-dependent methylotrophs.</title>
        <authorList>
            <person name="Tani A."/>
        </authorList>
    </citation>
    <scope>NUCLEOTIDE SEQUENCE [LARGE SCALE GENOMIC DNA]</scope>
    <source>
        <strain evidence="1 2">SM89A</strain>
    </source>
</reference>
<protein>
    <submittedName>
        <fullName evidence="1">Uncharacterized protein</fullName>
    </submittedName>
</protein>
<accession>A0A549STV8</accession>
<dbReference type="Proteomes" id="UP000316781">
    <property type="component" value="Unassembled WGS sequence"/>
</dbReference>
<name>A0A549STV8_METSR</name>
<dbReference type="AlphaFoldDB" id="A0A549STV8"/>
<organism evidence="1 2">
    <name type="scientific">Methylosinus sporium</name>
    <dbReference type="NCBI Taxonomy" id="428"/>
    <lineage>
        <taxon>Bacteria</taxon>
        <taxon>Pseudomonadati</taxon>
        <taxon>Pseudomonadota</taxon>
        <taxon>Alphaproteobacteria</taxon>
        <taxon>Hyphomicrobiales</taxon>
        <taxon>Methylocystaceae</taxon>
        <taxon>Methylosinus</taxon>
    </lineage>
</organism>
<gene>
    <name evidence="1" type="ORF">FM996_11225</name>
</gene>
<dbReference type="RefSeq" id="WP_142863080.1">
    <property type="nucleotide sequence ID" value="NZ_VJMF01000043.1"/>
</dbReference>
<proteinExistence type="predicted"/>